<comment type="caution">
    <text evidence="2">The sequence shown here is derived from an EMBL/GenBank/DDBJ whole genome shotgun (WGS) entry which is preliminary data.</text>
</comment>
<sequence>MRGPISSLRFVANWQSIHAVEHISAHPNFELQRNLSGGEKITILARSGSDDNKKFWHREADRFIATALQETDTTVRSTGAKRKKQNKRKMDDISNPTDKGEDGIEVDNDLDILEIVGTPSSPEIGELSM</sequence>
<feature type="compositionally biased region" description="Basic and acidic residues" evidence="1">
    <location>
        <begin position="88"/>
        <end position="102"/>
    </location>
</feature>
<organism evidence="2 3">
    <name type="scientific">Trichostrongylus colubriformis</name>
    <name type="common">Black scour worm</name>
    <dbReference type="NCBI Taxonomy" id="6319"/>
    <lineage>
        <taxon>Eukaryota</taxon>
        <taxon>Metazoa</taxon>
        <taxon>Ecdysozoa</taxon>
        <taxon>Nematoda</taxon>
        <taxon>Chromadorea</taxon>
        <taxon>Rhabditida</taxon>
        <taxon>Rhabditina</taxon>
        <taxon>Rhabditomorpha</taxon>
        <taxon>Strongyloidea</taxon>
        <taxon>Trichostrongylidae</taxon>
        <taxon>Trichostrongylus</taxon>
    </lineage>
</organism>
<reference evidence="2 3" key="1">
    <citation type="submission" date="2019-10" db="EMBL/GenBank/DDBJ databases">
        <title>Assembly and Annotation for the nematode Trichostrongylus colubriformis.</title>
        <authorList>
            <person name="Martin J."/>
        </authorList>
    </citation>
    <scope>NUCLEOTIDE SEQUENCE [LARGE SCALE GENOMIC DNA]</scope>
    <source>
        <strain evidence="2">G859</strain>
        <tissue evidence="2">Whole worm</tissue>
    </source>
</reference>
<dbReference type="EMBL" id="WIXE01004052">
    <property type="protein sequence ID" value="KAK5983378.1"/>
    <property type="molecule type" value="Genomic_DNA"/>
</dbReference>
<dbReference type="AlphaFoldDB" id="A0AAN8GDG0"/>
<feature type="region of interest" description="Disordered" evidence="1">
    <location>
        <begin position="73"/>
        <end position="106"/>
    </location>
</feature>
<dbReference type="Proteomes" id="UP001331761">
    <property type="component" value="Unassembled WGS sequence"/>
</dbReference>
<protein>
    <submittedName>
        <fullName evidence="2">Uncharacterized protein</fullName>
    </submittedName>
</protein>
<keyword evidence="3" id="KW-1185">Reference proteome</keyword>
<evidence type="ECO:0000313" key="3">
    <source>
        <dbReference type="Proteomes" id="UP001331761"/>
    </source>
</evidence>
<evidence type="ECO:0000313" key="2">
    <source>
        <dbReference type="EMBL" id="KAK5983378.1"/>
    </source>
</evidence>
<proteinExistence type="predicted"/>
<evidence type="ECO:0000256" key="1">
    <source>
        <dbReference type="SAM" id="MobiDB-lite"/>
    </source>
</evidence>
<accession>A0AAN8GDG0</accession>
<gene>
    <name evidence="2" type="ORF">GCK32_008869</name>
</gene>
<name>A0AAN8GDG0_TRICO</name>